<feature type="compositionally biased region" description="Polar residues" evidence="1">
    <location>
        <begin position="27"/>
        <end position="38"/>
    </location>
</feature>
<protein>
    <submittedName>
        <fullName evidence="2">Uncharacterized protein</fullName>
    </submittedName>
</protein>
<comment type="caution">
    <text evidence="2">The sequence shown here is derived from an EMBL/GenBank/DDBJ whole genome shotgun (WGS) entry which is preliminary data.</text>
</comment>
<reference evidence="2" key="1">
    <citation type="journal article" date="2023" name="Nat. Commun.">
        <title>Diploid and tetraploid genomes of Acorus and the evolution of monocots.</title>
        <authorList>
            <person name="Ma L."/>
            <person name="Liu K.W."/>
            <person name="Li Z."/>
            <person name="Hsiao Y.Y."/>
            <person name="Qi Y."/>
            <person name="Fu T."/>
            <person name="Tang G.D."/>
            <person name="Zhang D."/>
            <person name="Sun W.H."/>
            <person name="Liu D.K."/>
            <person name="Li Y."/>
            <person name="Chen G.Z."/>
            <person name="Liu X.D."/>
            <person name="Liao X.Y."/>
            <person name="Jiang Y.T."/>
            <person name="Yu X."/>
            <person name="Hao Y."/>
            <person name="Huang J."/>
            <person name="Zhao X.W."/>
            <person name="Ke S."/>
            <person name="Chen Y.Y."/>
            <person name="Wu W.L."/>
            <person name="Hsu J.L."/>
            <person name="Lin Y.F."/>
            <person name="Huang M.D."/>
            <person name="Li C.Y."/>
            <person name="Huang L."/>
            <person name="Wang Z.W."/>
            <person name="Zhao X."/>
            <person name="Zhong W.Y."/>
            <person name="Peng D.H."/>
            <person name="Ahmad S."/>
            <person name="Lan S."/>
            <person name="Zhang J.S."/>
            <person name="Tsai W.C."/>
            <person name="Van de Peer Y."/>
            <person name="Liu Z.J."/>
        </authorList>
    </citation>
    <scope>NUCLEOTIDE SEQUENCE</scope>
    <source>
        <strain evidence="2">SCP</strain>
    </source>
</reference>
<reference evidence="2" key="2">
    <citation type="submission" date="2023-06" db="EMBL/GenBank/DDBJ databases">
        <authorList>
            <person name="Ma L."/>
            <person name="Liu K.-W."/>
            <person name="Li Z."/>
            <person name="Hsiao Y.-Y."/>
            <person name="Qi Y."/>
            <person name="Fu T."/>
            <person name="Tang G."/>
            <person name="Zhang D."/>
            <person name="Sun W.-H."/>
            <person name="Liu D.-K."/>
            <person name="Li Y."/>
            <person name="Chen G.-Z."/>
            <person name="Liu X.-D."/>
            <person name="Liao X.-Y."/>
            <person name="Jiang Y.-T."/>
            <person name="Yu X."/>
            <person name="Hao Y."/>
            <person name="Huang J."/>
            <person name="Zhao X.-W."/>
            <person name="Ke S."/>
            <person name="Chen Y.-Y."/>
            <person name="Wu W.-L."/>
            <person name="Hsu J.-L."/>
            <person name="Lin Y.-F."/>
            <person name="Huang M.-D."/>
            <person name="Li C.-Y."/>
            <person name="Huang L."/>
            <person name="Wang Z.-W."/>
            <person name="Zhao X."/>
            <person name="Zhong W.-Y."/>
            <person name="Peng D.-H."/>
            <person name="Ahmad S."/>
            <person name="Lan S."/>
            <person name="Zhang J.-S."/>
            <person name="Tsai W.-C."/>
            <person name="Van De Peer Y."/>
            <person name="Liu Z.-J."/>
        </authorList>
    </citation>
    <scope>NUCLEOTIDE SEQUENCE</scope>
    <source>
        <strain evidence="2">SCP</strain>
        <tissue evidence="2">Leaves</tissue>
    </source>
</reference>
<proteinExistence type="predicted"/>
<accession>A0AAV9BQQ0</accession>
<evidence type="ECO:0000313" key="2">
    <source>
        <dbReference type="EMBL" id="KAK1278855.1"/>
    </source>
</evidence>
<sequence>MQSRILSTSLRLLSSAPRTRSPAFVRATTSTSGPIFTESQDEQADRPPAEEDQHHHEHHKQPNKDFTVEDKRPKSSFMSPPKLETTETSSPNPTFQQKRHCHHDHHDELEEASCVGWDGRPLTGGGDNAWEDKWVEDDKDYFKDRKPSMLSEVEFKDTRFPASQNLDSTAARAMDGSQIGWREEQLESEDDALARAEAIFREVARKGIPDWPQSKVLRSKAVH</sequence>
<feature type="region of interest" description="Disordered" evidence="1">
    <location>
        <begin position="1"/>
        <end position="99"/>
    </location>
</feature>
<name>A0AAV9BQQ0_ACOGR</name>
<evidence type="ECO:0000313" key="3">
    <source>
        <dbReference type="Proteomes" id="UP001179952"/>
    </source>
</evidence>
<dbReference type="PANTHER" id="PTHR35985">
    <property type="entry name" value="OS07G0675200 PROTEIN"/>
    <property type="match status" value="1"/>
</dbReference>
<feature type="compositionally biased region" description="Basic and acidic residues" evidence="1">
    <location>
        <begin position="43"/>
        <end position="73"/>
    </location>
</feature>
<gene>
    <name evidence="2" type="ORF">QJS04_geneDACA007191</name>
</gene>
<dbReference type="EMBL" id="JAUJYN010000002">
    <property type="protein sequence ID" value="KAK1278855.1"/>
    <property type="molecule type" value="Genomic_DNA"/>
</dbReference>
<dbReference type="Proteomes" id="UP001179952">
    <property type="component" value="Unassembled WGS sequence"/>
</dbReference>
<keyword evidence="3" id="KW-1185">Reference proteome</keyword>
<evidence type="ECO:0000256" key="1">
    <source>
        <dbReference type="SAM" id="MobiDB-lite"/>
    </source>
</evidence>
<dbReference type="PANTHER" id="PTHR35985:SF1">
    <property type="entry name" value="OS07G0675200 PROTEIN"/>
    <property type="match status" value="1"/>
</dbReference>
<dbReference type="AlphaFoldDB" id="A0AAV9BQQ0"/>
<feature type="compositionally biased region" description="Polar residues" evidence="1">
    <location>
        <begin position="86"/>
        <end position="96"/>
    </location>
</feature>
<organism evidence="2 3">
    <name type="scientific">Acorus gramineus</name>
    <name type="common">Dwarf sweet flag</name>
    <dbReference type="NCBI Taxonomy" id="55184"/>
    <lineage>
        <taxon>Eukaryota</taxon>
        <taxon>Viridiplantae</taxon>
        <taxon>Streptophyta</taxon>
        <taxon>Embryophyta</taxon>
        <taxon>Tracheophyta</taxon>
        <taxon>Spermatophyta</taxon>
        <taxon>Magnoliopsida</taxon>
        <taxon>Liliopsida</taxon>
        <taxon>Acoraceae</taxon>
        <taxon>Acorus</taxon>
    </lineage>
</organism>
<feature type="compositionally biased region" description="Low complexity" evidence="1">
    <location>
        <begin position="1"/>
        <end position="22"/>
    </location>
</feature>